<dbReference type="EnsemblMetazoa" id="XM_008190061.1">
    <property type="protein sequence ID" value="XP_008188283.1"/>
    <property type="gene ID" value="LOC103310763"/>
</dbReference>
<evidence type="ECO:0008006" key="3">
    <source>
        <dbReference type="Google" id="ProtNLM"/>
    </source>
</evidence>
<protein>
    <recommendedName>
        <fullName evidence="3">Peptidase aspartic putative domain-containing protein</fullName>
    </recommendedName>
</protein>
<keyword evidence="2" id="KW-1185">Reference proteome</keyword>
<accession>A0A8R2FCF5</accession>
<evidence type="ECO:0000313" key="2">
    <source>
        <dbReference type="Proteomes" id="UP000007819"/>
    </source>
</evidence>
<dbReference type="AlphaFoldDB" id="A0A8R2FCF5"/>
<dbReference type="RefSeq" id="XP_008188283.1">
    <property type="nucleotide sequence ID" value="XM_008190061.1"/>
</dbReference>
<dbReference type="GeneID" id="103310763"/>
<dbReference type="InterPro" id="IPR005312">
    <property type="entry name" value="DUF1759"/>
</dbReference>
<dbReference type="OrthoDB" id="6617244at2759"/>
<dbReference type="PANTHER" id="PTHR22954:SF3">
    <property type="entry name" value="PROTEIN CBG08539"/>
    <property type="match status" value="1"/>
</dbReference>
<dbReference type="PANTHER" id="PTHR22954">
    <property type="entry name" value="RETROVIRAL PROTEASE-RELATED"/>
    <property type="match status" value="1"/>
</dbReference>
<dbReference type="Pfam" id="PF03564">
    <property type="entry name" value="DUF1759"/>
    <property type="match status" value="1"/>
</dbReference>
<dbReference type="KEGG" id="api:103310763"/>
<reference evidence="1" key="2">
    <citation type="submission" date="2022-06" db="UniProtKB">
        <authorList>
            <consortium name="EnsemblMetazoa"/>
        </authorList>
    </citation>
    <scope>IDENTIFICATION</scope>
</reference>
<sequence length="522" mass="58731">MVNALKMRRGQIRANKHTTIEEAWEEFQQVQSEIGDEEDENEHEQYQVDFEELYFKAMAKAEERLQQTEMKENSSINAQVEKEKTGVREISNAVPSIKLAALQIPAFSGLYSEWTPFYDIYTALVHDNKHLTTIEKFIHLRASLSGDAANCVKNLETTVNNYEHVWNSLVSRYNNKKLLVQTHVKGICDLPTVKASSSTGLRQFSDGLRGHISALRALDQRPSEWGPLLTHIICTKLDAVTISDWETKCGRDEIKKVDELIEFLEARFHILEAVESSKKICSVSKNVNENNSYTVFIENSSEANSKTEGEASALNTVTAHAFALGEQVLLATVVALAVSPYTKTTTYRALLDSGSQKNFITEEMVQTLRLKRDKIKHVISGIGEIVQHASSAVWLKIKSRVSDYAVFLPMIVVPKITGQLPPQNIKTTCNVPDNIKLADPHFNTPQKIDILLGATHFYEFLCDGQIRPSATGPLFQETVFGWVAAGSISENNLSKALAIERKLQKDKKLKEEYFSFMKEYPG</sequence>
<name>A0A8R2FCF5_ACYPI</name>
<reference evidence="2" key="1">
    <citation type="submission" date="2010-06" db="EMBL/GenBank/DDBJ databases">
        <authorList>
            <person name="Jiang H."/>
            <person name="Abraham K."/>
            <person name="Ali S."/>
            <person name="Alsbrooks S.L."/>
            <person name="Anim B.N."/>
            <person name="Anosike U.S."/>
            <person name="Attaway T."/>
            <person name="Bandaranaike D.P."/>
            <person name="Battles P.K."/>
            <person name="Bell S.N."/>
            <person name="Bell A.V."/>
            <person name="Beltran B."/>
            <person name="Bickham C."/>
            <person name="Bustamante Y."/>
            <person name="Caleb T."/>
            <person name="Canada A."/>
            <person name="Cardenas V."/>
            <person name="Carter K."/>
            <person name="Chacko J."/>
            <person name="Chandrabose M.N."/>
            <person name="Chavez D."/>
            <person name="Chavez A."/>
            <person name="Chen L."/>
            <person name="Chu H.-S."/>
            <person name="Claassen K.J."/>
            <person name="Cockrell R."/>
            <person name="Collins M."/>
            <person name="Cooper J.A."/>
            <person name="Cree A."/>
            <person name="Curry S.M."/>
            <person name="Da Y."/>
            <person name="Dao M.D."/>
            <person name="Das B."/>
            <person name="Davila M.-L."/>
            <person name="Davy-Carroll L."/>
            <person name="Denson S."/>
            <person name="Dinh H."/>
            <person name="Ebong V.E."/>
            <person name="Edwards J.R."/>
            <person name="Egan A."/>
            <person name="El-Daye J."/>
            <person name="Escobedo L."/>
            <person name="Fernandez S."/>
            <person name="Fernando P.R."/>
            <person name="Flagg N."/>
            <person name="Forbes L.D."/>
            <person name="Fowler R.G."/>
            <person name="Fu Q."/>
            <person name="Gabisi R.A."/>
            <person name="Ganer J."/>
            <person name="Garbino Pronczuk A."/>
            <person name="Garcia R.M."/>
            <person name="Garner T."/>
            <person name="Garrett T.E."/>
            <person name="Gonzalez D.A."/>
            <person name="Hamid H."/>
            <person name="Hawkins E.S."/>
            <person name="Hirani K."/>
            <person name="Hogues M.E."/>
            <person name="Hollins B."/>
            <person name="Hsiao C.-H."/>
            <person name="Jabil R."/>
            <person name="James M.L."/>
            <person name="Jhangiani S.N."/>
            <person name="Johnson B."/>
            <person name="Johnson Q."/>
            <person name="Joshi V."/>
            <person name="Kalu J.B."/>
            <person name="Kam C."/>
            <person name="Kashfia A."/>
            <person name="Keebler J."/>
            <person name="Kisamo H."/>
            <person name="Kovar C.L."/>
            <person name="Lago L.A."/>
            <person name="Lai C.-Y."/>
            <person name="Laidlaw J."/>
            <person name="Lara F."/>
            <person name="Le T.-K."/>
            <person name="Lee S.L."/>
            <person name="Legall F.H."/>
            <person name="Lemon S.J."/>
            <person name="Lewis L.R."/>
            <person name="Li B."/>
            <person name="Liu Y."/>
            <person name="Liu Y.-S."/>
            <person name="Lopez J."/>
            <person name="Lozado R.J."/>
            <person name="Lu J."/>
            <person name="Madu R.C."/>
            <person name="Maheshwari M."/>
            <person name="Maheshwari R."/>
            <person name="Malloy K."/>
            <person name="Martinez E."/>
            <person name="Mathew T."/>
            <person name="Mercado I.C."/>
            <person name="Mercado C."/>
            <person name="Meyer B."/>
            <person name="Montgomery K."/>
            <person name="Morgan M.B."/>
            <person name="Munidasa M."/>
            <person name="Nazareth L.V."/>
            <person name="Nelson J."/>
            <person name="Ng B.M."/>
            <person name="Nguyen N.B."/>
            <person name="Nguyen P.Q."/>
            <person name="Nguyen T."/>
            <person name="Obregon M."/>
            <person name="Okwuonu G.O."/>
            <person name="Onwere C.G."/>
            <person name="Orozco G."/>
            <person name="Parra A."/>
            <person name="Patel S."/>
            <person name="Patil S."/>
            <person name="Perez A."/>
            <person name="Perez Y."/>
            <person name="Pham C."/>
            <person name="Primus E.L."/>
            <person name="Pu L.-L."/>
            <person name="Puazo M."/>
            <person name="Qin X."/>
            <person name="Quiroz J.B."/>
            <person name="Reese J."/>
            <person name="Richards S."/>
            <person name="Rives C.M."/>
            <person name="Robberts R."/>
            <person name="Ruiz S.J."/>
            <person name="Ruiz M.J."/>
            <person name="Santibanez J."/>
            <person name="Schneider B.W."/>
            <person name="Sisson I."/>
            <person name="Smith M."/>
            <person name="Sodergren E."/>
            <person name="Song X.-Z."/>
            <person name="Song B.B."/>
            <person name="Summersgill H."/>
            <person name="Thelus R."/>
            <person name="Thornton R.D."/>
            <person name="Trejos Z.Y."/>
            <person name="Usmani K."/>
            <person name="Vattathil S."/>
            <person name="Villasana D."/>
            <person name="Walker D.L."/>
            <person name="Wang S."/>
            <person name="Wang K."/>
            <person name="White C.S."/>
            <person name="Williams A.C."/>
            <person name="Williamson J."/>
            <person name="Wilson K."/>
            <person name="Woghiren I.O."/>
            <person name="Woodworth J.R."/>
            <person name="Worley K.C."/>
            <person name="Wright R.A."/>
            <person name="Wu W."/>
            <person name="Young L."/>
            <person name="Zhang L."/>
            <person name="Zhang J."/>
            <person name="Zhu Y."/>
            <person name="Muzny D.M."/>
            <person name="Weinstock G."/>
            <person name="Gibbs R.A."/>
        </authorList>
    </citation>
    <scope>NUCLEOTIDE SEQUENCE [LARGE SCALE GENOMIC DNA]</scope>
    <source>
        <strain evidence="2">LSR1</strain>
    </source>
</reference>
<dbReference type="Gene3D" id="2.40.70.10">
    <property type="entry name" value="Acid Proteases"/>
    <property type="match status" value="1"/>
</dbReference>
<organism evidence="1 2">
    <name type="scientific">Acyrthosiphon pisum</name>
    <name type="common">Pea aphid</name>
    <dbReference type="NCBI Taxonomy" id="7029"/>
    <lineage>
        <taxon>Eukaryota</taxon>
        <taxon>Metazoa</taxon>
        <taxon>Ecdysozoa</taxon>
        <taxon>Arthropoda</taxon>
        <taxon>Hexapoda</taxon>
        <taxon>Insecta</taxon>
        <taxon>Pterygota</taxon>
        <taxon>Neoptera</taxon>
        <taxon>Paraneoptera</taxon>
        <taxon>Hemiptera</taxon>
        <taxon>Sternorrhyncha</taxon>
        <taxon>Aphidomorpha</taxon>
        <taxon>Aphidoidea</taxon>
        <taxon>Aphididae</taxon>
        <taxon>Macrosiphini</taxon>
        <taxon>Acyrthosiphon</taxon>
    </lineage>
</organism>
<dbReference type="Proteomes" id="UP000007819">
    <property type="component" value="Chromosome X"/>
</dbReference>
<evidence type="ECO:0000313" key="1">
    <source>
        <dbReference type="EnsemblMetazoa" id="XP_008188283.1"/>
    </source>
</evidence>
<dbReference type="InterPro" id="IPR021109">
    <property type="entry name" value="Peptidase_aspartic_dom_sf"/>
</dbReference>
<proteinExistence type="predicted"/>